<dbReference type="Gene3D" id="2.60.40.4380">
    <property type="entry name" value="Translational regulator CsrA"/>
    <property type="match status" value="1"/>
</dbReference>
<dbReference type="SUPFAM" id="SSF117130">
    <property type="entry name" value="CsrA-like"/>
    <property type="match status" value="1"/>
</dbReference>
<dbReference type="NCBIfam" id="TIGR00202">
    <property type="entry name" value="csrA"/>
    <property type="match status" value="1"/>
</dbReference>
<reference evidence="5 6" key="1">
    <citation type="submission" date="2021-04" db="EMBL/GenBank/DDBJ databases">
        <title>Paenibacillus sp. DLE-14 whole genome sequence.</title>
        <authorList>
            <person name="Ham Y.J."/>
        </authorList>
    </citation>
    <scope>NUCLEOTIDE SEQUENCE [LARGE SCALE GENOMIC DNA]</scope>
    <source>
        <strain evidence="5 6">DLE-14</strain>
    </source>
</reference>
<gene>
    <name evidence="4 5" type="primary">csrA</name>
    <name evidence="5" type="ORF">I8J30_29215</name>
</gene>
<organism evidence="5 6">
    <name type="scientific">Paenibacillus lignilyticus</name>
    <dbReference type="NCBI Taxonomy" id="1172615"/>
    <lineage>
        <taxon>Bacteria</taxon>
        <taxon>Bacillati</taxon>
        <taxon>Bacillota</taxon>
        <taxon>Bacilli</taxon>
        <taxon>Bacillales</taxon>
        <taxon>Paenibacillaceae</taxon>
        <taxon>Paenibacillus</taxon>
    </lineage>
</organism>
<keyword evidence="4" id="KW-1005">Bacterial flagellum biogenesis</keyword>
<keyword evidence="3 4" id="KW-0694">RNA-binding</keyword>
<dbReference type="Proteomes" id="UP000673394">
    <property type="component" value="Unassembled WGS sequence"/>
</dbReference>
<comment type="similarity">
    <text evidence="4">Belongs to the CsrA/RsmA family.</text>
</comment>
<evidence type="ECO:0000256" key="2">
    <source>
        <dbReference type="ARBA" id="ARBA00022845"/>
    </source>
</evidence>
<sequence length="83" mass="9232">MLILSRKKGQSILLNNDIEIVISSIDGDQVKVGIKAPSDVNILRKEVYDAVQESNKQALQKQLNLADLKSFQMPNHADKKTNA</sequence>
<dbReference type="InterPro" id="IPR003751">
    <property type="entry name" value="CsrA"/>
</dbReference>
<evidence type="ECO:0000256" key="4">
    <source>
        <dbReference type="HAMAP-Rule" id="MF_00167"/>
    </source>
</evidence>
<dbReference type="PANTHER" id="PTHR34984:SF1">
    <property type="entry name" value="CARBON STORAGE REGULATOR"/>
    <property type="match status" value="1"/>
</dbReference>
<dbReference type="HAMAP" id="MF_00167">
    <property type="entry name" value="CsrA"/>
    <property type="match status" value="1"/>
</dbReference>
<comment type="caution">
    <text evidence="5">The sequence shown here is derived from an EMBL/GenBank/DDBJ whole genome shotgun (WGS) entry which is preliminary data.</text>
</comment>
<evidence type="ECO:0000313" key="6">
    <source>
        <dbReference type="Proteomes" id="UP000673394"/>
    </source>
</evidence>
<keyword evidence="4" id="KW-0678">Repressor</keyword>
<protein>
    <recommendedName>
        <fullName evidence="4">Translational regulator CsrA</fullName>
    </recommendedName>
</protein>
<dbReference type="RefSeq" id="WP_210663977.1">
    <property type="nucleotide sequence ID" value="NZ_JAGKSP010000023.1"/>
</dbReference>
<comment type="subcellular location">
    <subcellularLocation>
        <location evidence="4">Cytoplasm</location>
    </subcellularLocation>
</comment>
<comment type="subunit">
    <text evidence="4">Homodimer; the beta-strands of each monomer intercalate to form a hydrophobic core, while the alpha-helices form wings that extend away from the core.</text>
</comment>
<dbReference type="Pfam" id="PF02599">
    <property type="entry name" value="CsrA"/>
    <property type="match status" value="1"/>
</dbReference>
<proteinExistence type="inferred from homology"/>
<keyword evidence="2 4" id="KW-0810">Translation regulation</keyword>
<dbReference type="InterPro" id="IPR036107">
    <property type="entry name" value="CsrA_sf"/>
</dbReference>
<dbReference type="NCBIfam" id="NF002469">
    <property type="entry name" value="PRK01712.1"/>
    <property type="match status" value="1"/>
</dbReference>
<keyword evidence="6" id="KW-1185">Reference proteome</keyword>
<accession>A0ABS5CLM5</accession>
<evidence type="ECO:0000313" key="5">
    <source>
        <dbReference type="EMBL" id="MBP3966771.1"/>
    </source>
</evidence>
<comment type="function">
    <text evidence="4">A translational regulator that binds mRNA to regulate translation initiation and/or mRNA stability. Usually binds in the 5'-UTR at or near the Shine-Dalgarno sequence preventing ribosome-binding, thus repressing translation. Its main target seems to be the major flagellin gene, while its function is anatagonized by FliW.</text>
</comment>
<dbReference type="PANTHER" id="PTHR34984">
    <property type="entry name" value="CARBON STORAGE REGULATOR"/>
    <property type="match status" value="1"/>
</dbReference>
<keyword evidence="1 4" id="KW-0963">Cytoplasm</keyword>
<evidence type="ECO:0000256" key="1">
    <source>
        <dbReference type="ARBA" id="ARBA00022490"/>
    </source>
</evidence>
<evidence type="ECO:0000256" key="3">
    <source>
        <dbReference type="ARBA" id="ARBA00022884"/>
    </source>
</evidence>
<dbReference type="EMBL" id="JAGKSP010000023">
    <property type="protein sequence ID" value="MBP3966771.1"/>
    <property type="molecule type" value="Genomic_DNA"/>
</dbReference>
<name>A0ABS5CLM5_9BACL</name>